<evidence type="ECO:0000313" key="11">
    <source>
        <dbReference type="Proteomes" id="UP001165652"/>
    </source>
</evidence>
<feature type="transmembrane region" description="Helical" evidence="8">
    <location>
        <begin position="172"/>
        <end position="194"/>
    </location>
</feature>
<reference evidence="10" key="1">
    <citation type="journal article" date="2023" name="Microbiol Resour">
        <title>Genome Sequences of Rhodoplanes serenus and Two Thermotolerant Strains, Rhodoplanes tepidamans and 'Rhodoplanes cryptolactis,' Further Refine the Genus.</title>
        <authorList>
            <person name="Rayyan A.A."/>
            <person name="Kyndt J.A."/>
        </authorList>
    </citation>
    <scope>NUCLEOTIDE SEQUENCE</scope>
    <source>
        <strain evidence="10">DSM 9987</strain>
    </source>
</reference>
<evidence type="ECO:0000313" key="10">
    <source>
        <dbReference type="EMBL" id="MDC7787621.1"/>
    </source>
</evidence>
<evidence type="ECO:0000256" key="3">
    <source>
        <dbReference type="ARBA" id="ARBA00022448"/>
    </source>
</evidence>
<evidence type="ECO:0000259" key="9">
    <source>
        <dbReference type="PROSITE" id="PS50928"/>
    </source>
</evidence>
<comment type="subcellular location">
    <subcellularLocation>
        <location evidence="1 8">Cell membrane</location>
        <topology evidence="1 8">Multi-pass membrane protein</topology>
    </subcellularLocation>
</comment>
<dbReference type="PANTHER" id="PTHR42929">
    <property type="entry name" value="INNER MEMBRANE ABC TRANSPORTER PERMEASE PROTEIN YDCU-RELATED-RELATED"/>
    <property type="match status" value="1"/>
</dbReference>
<name>A0ABT5JD66_RHOTP</name>
<evidence type="ECO:0000256" key="8">
    <source>
        <dbReference type="RuleBase" id="RU363032"/>
    </source>
</evidence>
<keyword evidence="6 8" id="KW-1133">Transmembrane helix</keyword>
<keyword evidence="7 8" id="KW-0472">Membrane</keyword>
<feature type="transmembrane region" description="Helical" evidence="8">
    <location>
        <begin position="215"/>
        <end position="248"/>
    </location>
</feature>
<proteinExistence type="inferred from homology"/>
<dbReference type="PROSITE" id="PS50928">
    <property type="entry name" value="ABC_TM1"/>
    <property type="match status" value="1"/>
</dbReference>
<keyword evidence="4" id="KW-1003">Cell membrane</keyword>
<keyword evidence="11" id="KW-1185">Reference proteome</keyword>
<evidence type="ECO:0000256" key="6">
    <source>
        <dbReference type="ARBA" id="ARBA00022989"/>
    </source>
</evidence>
<dbReference type="Pfam" id="PF00528">
    <property type="entry name" value="BPD_transp_1"/>
    <property type="match status" value="1"/>
</dbReference>
<dbReference type="Proteomes" id="UP001165652">
    <property type="component" value="Unassembled WGS sequence"/>
</dbReference>
<dbReference type="PANTHER" id="PTHR42929:SF5">
    <property type="entry name" value="ABC TRANSPORTER PERMEASE PROTEIN"/>
    <property type="match status" value="1"/>
</dbReference>
<reference evidence="10" key="2">
    <citation type="submission" date="2023-02" db="EMBL/GenBank/DDBJ databases">
        <authorList>
            <person name="Rayyan A."/>
            <person name="Meyer T."/>
            <person name="Kyndt J.A."/>
        </authorList>
    </citation>
    <scope>NUCLEOTIDE SEQUENCE</scope>
    <source>
        <strain evidence="10">DSM 9987</strain>
    </source>
</reference>
<keyword evidence="5 8" id="KW-0812">Transmembrane</keyword>
<dbReference type="CDD" id="cd06261">
    <property type="entry name" value="TM_PBP2"/>
    <property type="match status" value="1"/>
</dbReference>
<evidence type="ECO:0000256" key="7">
    <source>
        <dbReference type="ARBA" id="ARBA00023136"/>
    </source>
</evidence>
<evidence type="ECO:0000256" key="5">
    <source>
        <dbReference type="ARBA" id="ARBA00022692"/>
    </source>
</evidence>
<feature type="transmembrane region" description="Helical" evidence="8">
    <location>
        <begin position="36"/>
        <end position="61"/>
    </location>
</feature>
<keyword evidence="3 8" id="KW-0813">Transport</keyword>
<dbReference type="EMBL" id="JAQQLI010000030">
    <property type="protein sequence ID" value="MDC7787621.1"/>
    <property type="molecule type" value="Genomic_DNA"/>
</dbReference>
<feature type="transmembrane region" description="Helical" evidence="8">
    <location>
        <begin position="89"/>
        <end position="113"/>
    </location>
</feature>
<dbReference type="Gene3D" id="1.10.3720.10">
    <property type="entry name" value="MetI-like"/>
    <property type="match status" value="1"/>
</dbReference>
<evidence type="ECO:0000256" key="4">
    <source>
        <dbReference type="ARBA" id="ARBA00022475"/>
    </source>
</evidence>
<comment type="similarity">
    <text evidence="2">Belongs to the binding-protein-dependent transport system permease family. CysTW subfamily.</text>
</comment>
<dbReference type="SUPFAM" id="SSF161098">
    <property type="entry name" value="MetI-like"/>
    <property type="match status" value="1"/>
</dbReference>
<feature type="transmembrane region" description="Helical" evidence="8">
    <location>
        <begin position="268"/>
        <end position="291"/>
    </location>
</feature>
<dbReference type="InterPro" id="IPR035906">
    <property type="entry name" value="MetI-like_sf"/>
</dbReference>
<comment type="caution">
    <text evidence="10">The sequence shown here is derived from an EMBL/GenBank/DDBJ whole genome shotgun (WGS) entry which is preliminary data.</text>
</comment>
<evidence type="ECO:0000256" key="1">
    <source>
        <dbReference type="ARBA" id="ARBA00004651"/>
    </source>
</evidence>
<protein>
    <submittedName>
        <fullName evidence="10">ABC transporter permease</fullName>
    </submittedName>
</protein>
<evidence type="ECO:0000256" key="2">
    <source>
        <dbReference type="ARBA" id="ARBA00007069"/>
    </source>
</evidence>
<sequence>MAMPGPSGSAAVAAPAAAAAAATPRRRLRVRLGRPWLALPLLAFFLVFVALPVLVLVAVGISGPDGLTLVHVHRFLTDGLSLPVLGRTLMLGLATAAVALVLGYPLALLFVSASPRLQRLLILLIVLPLLTSAVVRTFAWVVILGRQGLVNETLTGLGLVGGPVALLYTEPMLILTLAQIELPLMTLPIISALSAIDPRLTEASAALGAGRWRTLLLVVVPLSLPGVIAGVLLVFAAACGALVTQSIVGGGRLLFMPMYIYQQGMQGQNWPFAATISLMLLISVLAVVALLNMAGRLATRHLHV</sequence>
<organism evidence="10 11">
    <name type="scientific">Rhodoplanes tepidamans</name>
    <name type="common">Rhodoplanes cryptolactis</name>
    <dbReference type="NCBI Taxonomy" id="200616"/>
    <lineage>
        <taxon>Bacteria</taxon>
        <taxon>Pseudomonadati</taxon>
        <taxon>Pseudomonadota</taxon>
        <taxon>Alphaproteobacteria</taxon>
        <taxon>Hyphomicrobiales</taxon>
        <taxon>Nitrobacteraceae</taxon>
        <taxon>Rhodoplanes</taxon>
    </lineage>
</organism>
<accession>A0ABT5JD66</accession>
<gene>
    <name evidence="10" type="ORF">PQJ73_18175</name>
</gene>
<dbReference type="InterPro" id="IPR000515">
    <property type="entry name" value="MetI-like"/>
</dbReference>
<feature type="transmembrane region" description="Helical" evidence="8">
    <location>
        <begin position="120"/>
        <end position="143"/>
    </location>
</feature>
<dbReference type="RefSeq" id="WP_272778461.1">
    <property type="nucleotide sequence ID" value="NZ_JAQQLI010000030.1"/>
</dbReference>
<feature type="domain" description="ABC transmembrane type-1" evidence="9">
    <location>
        <begin position="85"/>
        <end position="291"/>
    </location>
</feature>